<keyword evidence="2" id="KW-1185">Reference proteome</keyword>
<dbReference type="KEGG" id="ccp:CHC_T00007544001"/>
<reference evidence="2" key="1">
    <citation type="journal article" date="2013" name="Proc. Natl. Acad. Sci. U.S.A.">
        <title>Genome structure and metabolic features in the red seaweed Chondrus crispus shed light on evolution of the Archaeplastida.</title>
        <authorList>
            <person name="Collen J."/>
            <person name="Porcel B."/>
            <person name="Carre W."/>
            <person name="Ball S.G."/>
            <person name="Chaparro C."/>
            <person name="Tonon T."/>
            <person name="Barbeyron T."/>
            <person name="Michel G."/>
            <person name="Noel B."/>
            <person name="Valentin K."/>
            <person name="Elias M."/>
            <person name="Artiguenave F."/>
            <person name="Arun A."/>
            <person name="Aury J.M."/>
            <person name="Barbosa-Neto J.F."/>
            <person name="Bothwell J.H."/>
            <person name="Bouget F.Y."/>
            <person name="Brillet L."/>
            <person name="Cabello-Hurtado F."/>
            <person name="Capella-Gutierrez S."/>
            <person name="Charrier B."/>
            <person name="Cladiere L."/>
            <person name="Cock J.M."/>
            <person name="Coelho S.M."/>
            <person name="Colleoni C."/>
            <person name="Czjzek M."/>
            <person name="Da Silva C."/>
            <person name="Delage L."/>
            <person name="Denoeud F."/>
            <person name="Deschamps P."/>
            <person name="Dittami S.M."/>
            <person name="Gabaldon T."/>
            <person name="Gachon C.M."/>
            <person name="Groisillier A."/>
            <person name="Herve C."/>
            <person name="Jabbari K."/>
            <person name="Katinka M."/>
            <person name="Kloareg B."/>
            <person name="Kowalczyk N."/>
            <person name="Labadie K."/>
            <person name="Leblanc C."/>
            <person name="Lopez P.J."/>
            <person name="McLachlan D.H."/>
            <person name="Meslet-Cladiere L."/>
            <person name="Moustafa A."/>
            <person name="Nehr Z."/>
            <person name="Nyvall Collen P."/>
            <person name="Panaud O."/>
            <person name="Partensky F."/>
            <person name="Poulain J."/>
            <person name="Rensing S.A."/>
            <person name="Rousvoal S."/>
            <person name="Samson G."/>
            <person name="Symeonidi A."/>
            <person name="Weissenbach J."/>
            <person name="Zambounis A."/>
            <person name="Wincker P."/>
            <person name="Boyen C."/>
        </authorList>
    </citation>
    <scope>NUCLEOTIDE SEQUENCE [LARGE SCALE GENOMIC DNA]</scope>
    <source>
        <strain evidence="2">cv. Stackhouse</strain>
    </source>
</reference>
<dbReference type="Gramene" id="CDF40952">
    <property type="protein sequence ID" value="CDF40952"/>
    <property type="gene ID" value="CHC_T00007544001"/>
</dbReference>
<evidence type="ECO:0000313" key="1">
    <source>
        <dbReference type="EMBL" id="CDF40952.1"/>
    </source>
</evidence>
<gene>
    <name evidence="1" type="ORF">CHC_T00007544001</name>
</gene>
<proteinExistence type="predicted"/>
<sequence>MAQAGTRVNGRDRGSVGFQGWGVVCARTS</sequence>
<evidence type="ECO:0000313" key="2">
    <source>
        <dbReference type="Proteomes" id="UP000012073"/>
    </source>
</evidence>
<dbReference type="AlphaFoldDB" id="R7QR44"/>
<name>R7QR44_CHOCR</name>
<dbReference type="GeneID" id="17318962"/>
<organism evidence="1 2">
    <name type="scientific">Chondrus crispus</name>
    <name type="common">Carrageen Irish moss</name>
    <name type="synonym">Polymorpha crispa</name>
    <dbReference type="NCBI Taxonomy" id="2769"/>
    <lineage>
        <taxon>Eukaryota</taxon>
        <taxon>Rhodophyta</taxon>
        <taxon>Florideophyceae</taxon>
        <taxon>Rhodymeniophycidae</taxon>
        <taxon>Gigartinales</taxon>
        <taxon>Gigartinaceae</taxon>
        <taxon>Chondrus</taxon>
    </lineage>
</organism>
<protein>
    <submittedName>
        <fullName evidence="1">Uncharacterized protein</fullName>
    </submittedName>
</protein>
<dbReference type="Proteomes" id="UP000012073">
    <property type="component" value="Unassembled WGS sequence"/>
</dbReference>
<accession>R7QR44</accession>
<dbReference type="EMBL" id="HG002285">
    <property type="protein sequence ID" value="CDF40952.1"/>
    <property type="molecule type" value="Genomic_DNA"/>
</dbReference>
<dbReference type="RefSeq" id="XP_005711246.1">
    <property type="nucleotide sequence ID" value="XM_005711189.1"/>
</dbReference>